<comment type="cofactor">
    <cofactor evidence="1">
        <name>Mg(2+)</name>
        <dbReference type="ChEBI" id="CHEBI:18420"/>
    </cofactor>
</comment>
<protein>
    <submittedName>
        <fullName evidence="4">NUDIX domain-containing protein</fullName>
    </submittedName>
</protein>
<accession>A0A2K8K5T7</accession>
<dbReference type="InterPro" id="IPR015797">
    <property type="entry name" value="NUDIX_hydrolase-like_dom_sf"/>
</dbReference>
<evidence type="ECO:0000256" key="2">
    <source>
        <dbReference type="ARBA" id="ARBA00022801"/>
    </source>
</evidence>
<dbReference type="PANTHER" id="PTHR43046:SF14">
    <property type="entry name" value="MUTT_NUDIX FAMILY PROTEIN"/>
    <property type="match status" value="1"/>
</dbReference>
<evidence type="ECO:0000313" key="5">
    <source>
        <dbReference type="Proteomes" id="UP000228948"/>
    </source>
</evidence>
<feature type="domain" description="Nudix hydrolase" evidence="3">
    <location>
        <begin position="56"/>
        <end position="185"/>
    </location>
</feature>
<dbReference type="Proteomes" id="UP000228948">
    <property type="component" value="Chromosome"/>
</dbReference>
<dbReference type="PROSITE" id="PS51462">
    <property type="entry name" value="NUDIX"/>
    <property type="match status" value="1"/>
</dbReference>
<keyword evidence="5" id="KW-1185">Reference proteome</keyword>
<dbReference type="PANTHER" id="PTHR43046">
    <property type="entry name" value="GDP-MANNOSE MANNOSYL HYDROLASE"/>
    <property type="match status" value="1"/>
</dbReference>
<dbReference type="GO" id="GO:0016787">
    <property type="term" value="F:hydrolase activity"/>
    <property type="evidence" value="ECO:0007669"/>
    <property type="project" value="UniProtKB-KW"/>
</dbReference>
<reference evidence="4 5" key="1">
    <citation type="submission" date="2017-11" db="EMBL/GenBank/DDBJ databases">
        <title>Revised Sequence and Annotation of the Rhodobaca barguzinensis strain alga05 Genome.</title>
        <authorList>
            <person name="Kopejtka K."/>
            <person name="Tomasch J.M."/>
            <person name="Bunk B."/>
            <person name="Koblizek M."/>
        </authorList>
    </citation>
    <scope>NUCLEOTIDE SEQUENCE [LARGE SCALE GENOMIC DNA]</scope>
    <source>
        <strain evidence="5">alga05</strain>
    </source>
</reference>
<sequence length="191" mass="21703">MPLPRNKSDMTYAGIIETEIGRIRPIDLLEHDHLGRARDWVRSGAVLCRVAPPATPRMHLVSYFPVIDQGQVLLGDHISSGLWLPPGGHVEPAEHPRDTVRRECLEELRIPARFLRDGPVFLTIAETIGAHPHEDVSLWYPLQGVAGALPEYDRREYRAMQWFRFDDAPFHDSDPNLERFLGKLVEESVGT</sequence>
<dbReference type="EMBL" id="CP024899">
    <property type="protein sequence ID" value="ATX64822.1"/>
    <property type="molecule type" value="Genomic_DNA"/>
</dbReference>
<evidence type="ECO:0000259" key="3">
    <source>
        <dbReference type="PROSITE" id="PS51462"/>
    </source>
</evidence>
<dbReference type="STRING" id="441209.GCA_001870665_00754"/>
<name>A0A2K8K5T7_9RHOB</name>
<evidence type="ECO:0000313" key="4">
    <source>
        <dbReference type="EMBL" id="ATX64822.1"/>
    </source>
</evidence>
<proteinExistence type="predicted"/>
<dbReference type="KEGG" id="rbg:BG454_02355"/>
<dbReference type="Gene3D" id="3.90.79.10">
    <property type="entry name" value="Nucleoside Triphosphate Pyrophosphohydrolase"/>
    <property type="match status" value="1"/>
</dbReference>
<dbReference type="AlphaFoldDB" id="A0A2K8K5T7"/>
<gene>
    <name evidence="4" type="ORF">BG454_02355</name>
</gene>
<dbReference type="OrthoDB" id="129709at2"/>
<keyword evidence="2" id="KW-0378">Hydrolase</keyword>
<dbReference type="Pfam" id="PF00293">
    <property type="entry name" value="NUDIX"/>
    <property type="match status" value="1"/>
</dbReference>
<organism evidence="4 5">
    <name type="scientific">Roseinatronobacter bogoriensis subsp. barguzinensis</name>
    <dbReference type="NCBI Taxonomy" id="441209"/>
    <lineage>
        <taxon>Bacteria</taxon>
        <taxon>Pseudomonadati</taxon>
        <taxon>Pseudomonadota</taxon>
        <taxon>Alphaproteobacteria</taxon>
        <taxon>Rhodobacterales</taxon>
        <taxon>Paracoccaceae</taxon>
        <taxon>Roseinatronobacter</taxon>
    </lineage>
</organism>
<dbReference type="SUPFAM" id="SSF55811">
    <property type="entry name" value="Nudix"/>
    <property type="match status" value="1"/>
</dbReference>
<evidence type="ECO:0000256" key="1">
    <source>
        <dbReference type="ARBA" id="ARBA00001946"/>
    </source>
</evidence>
<dbReference type="InterPro" id="IPR000086">
    <property type="entry name" value="NUDIX_hydrolase_dom"/>
</dbReference>